<comment type="subcellular location">
    <subcellularLocation>
        <location evidence="9 10">Cytoplasm</location>
    </subcellularLocation>
</comment>
<proteinExistence type="inferred from homology"/>
<keyword evidence="4 9" id="KW-0408">Iron</keyword>
<protein>
    <recommendedName>
        <fullName evidence="9 10">Ferrochelatase</fullName>
        <ecNumber evidence="9 10">4.98.1.1</ecNumber>
    </recommendedName>
    <alternativeName>
        <fullName evidence="9">Heme synthase</fullName>
    </alternativeName>
    <alternativeName>
        <fullName evidence="9">Protoheme ferro-lyase</fullName>
    </alternativeName>
</protein>
<keyword evidence="3 9" id="KW-0479">Metal-binding</keyword>
<dbReference type="PROSITE" id="PS00534">
    <property type="entry name" value="FERROCHELATASE"/>
    <property type="match status" value="1"/>
</dbReference>
<dbReference type="EMBL" id="DSHW01000333">
    <property type="protein sequence ID" value="HEQ88626.1"/>
    <property type="molecule type" value="Genomic_DNA"/>
</dbReference>
<dbReference type="InterPro" id="IPR033659">
    <property type="entry name" value="Ferrochelatase_N"/>
</dbReference>
<dbReference type="AlphaFoldDB" id="A0A7V2EFN0"/>
<gene>
    <name evidence="9" type="primary">hemH</name>
    <name evidence="11" type="ORF">ENP06_04360</name>
</gene>
<keyword evidence="5 9" id="KW-0350">Heme biosynthesis</keyword>
<comment type="catalytic activity">
    <reaction evidence="9 10">
        <text>heme b + 2 H(+) = protoporphyrin IX + Fe(2+)</text>
        <dbReference type="Rhea" id="RHEA:22584"/>
        <dbReference type="ChEBI" id="CHEBI:15378"/>
        <dbReference type="ChEBI" id="CHEBI:29033"/>
        <dbReference type="ChEBI" id="CHEBI:57306"/>
        <dbReference type="ChEBI" id="CHEBI:60344"/>
        <dbReference type="EC" id="4.98.1.1"/>
    </reaction>
</comment>
<dbReference type="InterPro" id="IPR001015">
    <property type="entry name" value="Ferrochelatase"/>
</dbReference>
<dbReference type="CDD" id="cd00419">
    <property type="entry name" value="Ferrochelatase_C"/>
    <property type="match status" value="1"/>
</dbReference>
<dbReference type="Gene3D" id="3.40.50.1400">
    <property type="match status" value="2"/>
</dbReference>
<dbReference type="NCBIfam" id="TIGR00109">
    <property type="entry name" value="hemH"/>
    <property type="match status" value="1"/>
</dbReference>
<evidence type="ECO:0000313" key="11">
    <source>
        <dbReference type="EMBL" id="HEQ88626.1"/>
    </source>
</evidence>
<evidence type="ECO:0000256" key="6">
    <source>
        <dbReference type="ARBA" id="ARBA00023239"/>
    </source>
</evidence>
<evidence type="ECO:0000256" key="1">
    <source>
        <dbReference type="ARBA" id="ARBA00007718"/>
    </source>
</evidence>
<evidence type="ECO:0000256" key="3">
    <source>
        <dbReference type="ARBA" id="ARBA00022723"/>
    </source>
</evidence>
<dbReference type="InterPro" id="IPR033644">
    <property type="entry name" value="Ferrochelatase_C"/>
</dbReference>
<comment type="function">
    <text evidence="9 10">Catalyzes the ferrous insertion into protoporphyrin IX.</text>
</comment>
<dbReference type="EC" id="4.98.1.1" evidence="9 10"/>
<dbReference type="GO" id="GO:0004325">
    <property type="term" value="F:ferrochelatase activity"/>
    <property type="evidence" value="ECO:0007669"/>
    <property type="project" value="UniProtKB-UniRule"/>
</dbReference>
<dbReference type="PANTHER" id="PTHR11108">
    <property type="entry name" value="FERROCHELATASE"/>
    <property type="match status" value="1"/>
</dbReference>
<evidence type="ECO:0000256" key="5">
    <source>
        <dbReference type="ARBA" id="ARBA00023133"/>
    </source>
</evidence>
<evidence type="ECO:0000256" key="10">
    <source>
        <dbReference type="RuleBase" id="RU000607"/>
    </source>
</evidence>
<accession>A0A7V2EFN0</accession>
<feature type="binding site" evidence="9">
    <location>
        <position position="180"/>
    </location>
    <ligand>
        <name>Fe(2+)</name>
        <dbReference type="ChEBI" id="CHEBI:29033"/>
    </ligand>
</feature>
<dbReference type="InterPro" id="IPR019772">
    <property type="entry name" value="Ferrochelatase_AS"/>
</dbReference>
<evidence type="ECO:0000256" key="7">
    <source>
        <dbReference type="ARBA" id="ARBA00023244"/>
    </source>
</evidence>
<dbReference type="SUPFAM" id="SSF53800">
    <property type="entry name" value="Chelatase"/>
    <property type="match status" value="1"/>
</dbReference>
<keyword evidence="7 9" id="KW-0627">Porphyrin biosynthesis</keyword>
<name>A0A7V2EFN0_9BACT</name>
<dbReference type="GO" id="GO:0005737">
    <property type="term" value="C:cytoplasm"/>
    <property type="evidence" value="ECO:0007669"/>
    <property type="project" value="UniProtKB-SubCell"/>
</dbReference>
<dbReference type="UniPathway" id="UPA00252">
    <property type="reaction ID" value="UER00325"/>
</dbReference>
<sequence length="337" mass="38786">MSTALRRYLREFLSDRRVVELPRWRWWPILHLFVLTTRPRRSAALYRRIWWEEGSPLLVIGRRQAQGLQALLRERWGPQVWVRLAMRYGNPSIRQGLRELSSLGCRRVLLFPLYPQYASATTGSSLEVAFRELARFRWVPEVRVVASYHDHPAYVKALANSVRESWQREAPAEKLLFSFHGIPLAAFLAGDPYFCHCQKTARLVAEELGLPRARWEVAFQSKFGRDPWLEPATIELVSQWGRQGLSSLDVLCPGFAADCLETLEEIAMTNREAFLHAGGGRFRYIPALNDRPDHLKALSEIASAHMAGWGEAADVSERERRFREFVAANPFPGAERF</sequence>
<dbReference type="GO" id="GO:0006783">
    <property type="term" value="P:heme biosynthetic process"/>
    <property type="evidence" value="ECO:0007669"/>
    <property type="project" value="UniProtKB-UniRule"/>
</dbReference>
<evidence type="ECO:0000256" key="8">
    <source>
        <dbReference type="ARBA" id="ARBA00024536"/>
    </source>
</evidence>
<comment type="pathway">
    <text evidence="9 10">Porphyrin-containing compound metabolism; protoheme biosynthesis; protoheme from protoporphyrin-IX: step 1/1.</text>
</comment>
<comment type="similarity">
    <text evidence="1 9 10">Belongs to the ferrochelatase family.</text>
</comment>
<dbReference type="CDD" id="cd03411">
    <property type="entry name" value="Ferrochelatase_N"/>
    <property type="match status" value="1"/>
</dbReference>
<comment type="caution">
    <text evidence="11">The sequence shown here is derived from an EMBL/GenBank/DDBJ whole genome shotgun (WGS) entry which is preliminary data.</text>
</comment>
<dbReference type="Pfam" id="PF00762">
    <property type="entry name" value="Ferrochelatase"/>
    <property type="match status" value="1"/>
</dbReference>
<dbReference type="GO" id="GO:0046872">
    <property type="term" value="F:metal ion binding"/>
    <property type="evidence" value="ECO:0007669"/>
    <property type="project" value="UniProtKB-KW"/>
</dbReference>
<organism evidence="11">
    <name type="scientific">Thermoanaerobaculum aquaticum</name>
    <dbReference type="NCBI Taxonomy" id="1312852"/>
    <lineage>
        <taxon>Bacteria</taxon>
        <taxon>Pseudomonadati</taxon>
        <taxon>Acidobacteriota</taxon>
        <taxon>Thermoanaerobaculia</taxon>
        <taxon>Thermoanaerobaculales</taxon>
        <taxon>Thermoanaerobaculaceae</taxon>
        <taxon>Thermoanaerobaculum</taxon>
    </lineage>
</organism>
<keyword evidence="6 9" id="KW-0456">Lyase</keyword>
<dbReference type="PANTHER" id="PTHR11108:SF1">
    <property type="entry name" value="FERROCHELATASE, MITOCHONDRIAL"/>
    <property type="match status" value="1"/>
</dbReference>
<feature type="binding site" evidence="9">
    <location>
        <position position="261"/>
    </location>
    <ligand>
        <name>Fe(2+)</name>
        <dbReference type="ChEBI" id="CHEBI:29033"/>
    </ligand>
</feature>
<evidence type="ECO:0000256" key="9">
    <source>
        <dbReference type="HAMAP-Rule" id="MF_00323"/>
    </source>
</evidence>
<evidence type="ECO:0000256" key="4">
    <source>
        <dbReference type="ARBA" id="ARBA00023004"/>
    </source>
</evidence>
<reference evidence="11" key="1">
    <citation type="journal article" date="2020" name="mSystems">
        <title>Genome- and Community-Level Interaction Insights into Carbon Utilization and Element Cycling Functions of Hydrothermarchaeota in Hydrothermal Sediment.</title>
        <authorList>
            <person name="Zhou Z."/>
            <person name="Liu Y."/>
            <person name="Xu W."/>
            <person name="Pan J."/>
            <person name="Luo Z.H."/>
            <person name="Li M."/>
        </authorList>
    </citation>
    <scope>NUCLEOTIDE SEQUENCE [LARGE SCALE GENOMIC DNA]</scope>
    <source>
        <strain evidence="11">SpSt-186</strain>
    </source>
</reference>
<dbReference type="FunFam" id="3.40.50.1400:FF:000002">
    <property type="entry name" value="Ferrochelatase"/>
    <property type="match status" value="1"/>
</dbReference>
<keyword evidence="2 9" id="KW-0963">Cytoplasm</keyword>
<comment type="catalytic activity">
    <reaction evidence="8">
        <text>Fe-coproporphyrin III + 2 H(+) = coproporphyrin III + Fe(2+)</text>
        <dbReference type="Rhea" id="RHEA:49572"/>
        <dbReference type="ChEBI" id="CHEBI:15378"/>
        <dbReference type="ChEBI" id="CHEBI:29033"/>
        <dbReference type="ChEBI" id="CHEBI:68438"/>
        <dbReference type="ChEBI" id="CHEBI:131725"/>
        <dbReference type="EC" id="4.99.1.9"/>
    </reaction>
    <physiologicalReaction direction="right-to-left" evidence="8">
        <dbReference type="Rhea" id="RHEA:49574"/>
    </physiologicalReaction>
</comment>
<evidence type="ECO:0000256" key="2">
    <source>
        <dbReference type="ARBA" id="ARBA00022490"/>
    </source>
</evidence>
<dbReference type="HAMAP" id="MF_00323">
    <property type="entry name" value="Ferrochelatase"/>
    <property type="match status" value="1"/>
</dbReference>